<name>A0A8X7C2B1_9ARAC</name>
<dbReference type="AlphaFoldDB" id="A0A8X7C2B1"/>
<organism evidence="1 2">
    <name type="scientific">Trichonephila inaurata madagascariensis</name>
    <dbReference type="NCBI Taxonomy" id="2747483"/>
    <lineage>
        <taxon>Eukaryota</taxon>
        <taxon>Metazoa</taxon>
        <taxon>Ecdysozoa</taxon>
        <taxon>Arthropoda</taxon>
        <taxon>Chelicerata</taxon>
        <taxon>Arachnida</taxon>
        <taxon>Araneae</taxon>
        <taxon>Araneomorphae</taxon>
        <taxon>Entelegynae</taxon>
        <taxon>Araneoidea</taxon>
        <taxon>Nephilidae</taxon>
        <taxon>Trichonephila</taxon>
        <taxon>Trichonephila inaurata</taxon>
    </lineage>
</organism>
<accession>A0A8X7C2B1</accession>
<evidence type="ECO:0000313" key="1">
    <source>
        <dbReference type="EMBL" id="GFY52785.1"/>
    </source>
</evidence>
<dbReference type="Proteomes" id="UP000886998">
    <property type="component" value="Unassembled WGS sequence"/>
</dbReference>
<dbReference type="EMBL" id="BMAV01008908">
    <property type="protein sequence ID" value="GFY52785.1"/>
    <property type="molecule type" value="Genomic_DNA"/>
</dbReference>
<sequence length="88" mass="10342">MDNSIFWKSKTKALRAAFTVCCTGIEGENRNRNFKDNNEVNALYKQLQDKFPSALEMTSQRNISDFLLRSEELKKYISRVIFESRRIS</sequence>
<gene>
    <name evidence="1" type="ORF">TNIN_114681</name>
</gene>
<comment type="caution">
    <text evidence="1">The sequence shown here is derived from an EMBL/GenBank/DDBJ whole genome shotgun (WGS) entry which is preliminary data.</text>
</comment>
<keyword evidence="2" id="KW-1185">Reference proteome</keyword>
<protein>
    <submittedName>
        <fullName evidence="1">Uncharacterized protein</fullName>
    </submittedName>
</protein>
<reference evidence="1" key="1">
    <citation type="submission" date="2020-08" db="EMBL/GenBank/DDBJ databases">
        <title>Multicomponent nature underlies the extraordinary mechanical properties of spider dragline silk.</title>
        <authorList>
            <person name="Kono N."/>
            <person name="Nakamura H."/>
            <person name="Mori M."/>
            <person name="Yoshida Y."/>
            <person name="Ohtoshi R."/>
            <person name="Malay A.D."/>
            <person name="Moran D.A.P."/>
            <person name="Tomita M."/>
            <person name="Numata K."/>
            <person name="Arakawa K."/>
        </authorList>
    </citation>
    <scope>NUCLEOTIDE SEQUENCE</scope>
</reference>
<evidence type="ECO:0000313" key="2">
    <source>
        <dbReference type="Proteomes" id="UP000886998"/>
    </source>
</evidence>
<proteinExistence type="predicted"/>